<evidence type="ECO:0000256" key="2">
    <source>
        <dbReference type="ARBA" id="ARBA00022448"/>
    </source>
</evidence>
<feature type="transmembrane region" description="Helical" evidence="7">
    <location>
        <begin position="12"/>
        <end position="35"/>
    </location>
</feature>
<feature type="region of interest" description="Disordered" evidence="6">
    <location>
        <begin position="169"/>
        <end position="196"/>
    </location>
</feature>
<dbReference type="Ensembl" id="ENSEBUT00000014895.1">
    <property type="protein sequence ID" value="ENSEBUP00000014319.1"/>
    <property type="gene ID" value="ENSEBUG00000009016.1"/>
</dbReference>
<reference evidence="8" key="1">
    <citation type="submission" date="2025-05" db="UniProtKB">
        <authorList>
            <consortium name="Ensembl"/>
        </authorList>
    </citation>
    <scope>IDENTIFICATION</scope>
</reference>
<dbReference type="GO" id="GO:0016020">
    <property type="term" value="C:membrane"/>
    <property type="evidence" value="ECO:0007669"/>
    <property type="project" value="UniProtKB-SubCell"/>
</dbReference>
<keyword evidence="3 7" id="KW-0812">Transmembrane</keyword>
<evidence type="ECO:0000256" key="4">
    <source>
        <dbReference type="ARBA" id="ARBA00022989"/>
    </source>
</evidence>
<name>A0A8C4QEM0_EPTBU</name>
<evidence type="ECO:0000313" key="9">
    <source>
        <dbReference type="Proteomes" id="UP000694388"/>
    </source>
</evidence>
<dbReference type="Gene3D" id="1.20.1250.20">
    <property type="entry name" value="MFS general substrate transporter like domains"/>
    <property type="match status" value="1"/>
</dbReference>
<proteinExistence type="predicted"/>
<feature type="transmembrane region" description="Helical" evidence="7">
    <location>
        <begin position="83"/>
        <end position="109"/>
    </location>
</feature>
<dbReference type="PANTHER" id="PTHR19432:SF7">
    <property type="entry name" value="SOLUTE CARRIER FAMILY 45 MEMBER 4"/>
    <property type="match status" value="1"/>
</dbReference>
<comment type="subcellular location">
    <subcellularLocation>
        <location evidence="1">Membrane</location>
        <topology evidence="1">Multi-pass membrane protein</topology>
    </subcellularLocation>
</comment>
<dbReference type="GeneTree" id="ENSGT00950000182914"/>
<sequence>MLQRYVAYRDVSVRFLYCTGTLGFALGLITMAAFPTLHVCMIGVATMGLLFIVLLYCPYAILGLYHEDKEYIAHSPDGTKRGLGIDCAILSCQAYVSQIIVASTISAIIKAAGTVRVVPFFAAIFALLAFLAAAFLVHYPSMKENEDDDYVQASCGDGDLGNDECDRVGGMDERRNEKTQSGEAMAGAMGSSSAEQLGLGKRLQSIDISMETAV</sequence>
<accession>A0A8C4QEM0</accession>
<keyword evidence="2" id="KW-0813">Transport</keyword>
<dbReference type="Proteomes" id="UP000694388">
    <property type="component" value="Unplaced"/>
</dbReference>
<evidence type="ECO:0000256" key="5">
    <source>
        <dbReference type="ARBA" id="ARBA00023136"/>
    </source>
</evidence>
<keyword evidence="9" id="KW-1185">Reference proteome</keyword>
<feature type="compositionally biased region" description="Basic and acidic residues" evidence="6">
    <location>
        <begin position="169"/>
        <end position="180"/>
    </location>
</feature>
<dbReference type="SUPFAM" id="SSF103473">
    <property type="entry name" value="MFS general substrate transporter"/>
    <property type="match status" value="1"/>
</dbReference>
<dbReference type="PANTHER" id="PTHR19432">
    <property type="entry name" value="SUGAR TRANSPORTER"/>
    <property type="match status" value="1"/>
</dbReference>
<dbReference type="Ensembl" id="ENSEBUT00000014888.1">
    <property type="protein sequence ID" value="ENSEBUP00000014310.1"/>
    <property type="gene ID" value="ENSEBUG00000009016.1"/>
</dbReference>
<dbReference type="InterPro" id="IPR036259">
    <property type="entry name" value="MFS_trans_sf"/>
</dbReference>
<feature type="transmembrane region" description="Helical" evidence="7">
    <location>
        <begin position="41"/>
        <end position="62"/>
    </location>
</feature>
<keyword evidence="5 7" id="KW-0472">Membrane</keyword>
<evidence type="ECO:0000256" key="6">
    <source>
        <dbReference type="SAM" id="MobiDB-lite"/>
    </source>
</evidence>
<dbReference type="AlphaFoldDB" id="A0A8C4QEM0"/>
<evidence type="ECO:0000256" key="3">
    <source>
        <dbReference type="ARBA" id="ARBA00022692"/>
    </source>
</evidence>
<feature type="transmembrane region" description="Helical" evidence="7">
    <location>
        <begin position="115"/>
        <end position="137"/>
    </location>
</feature>
<keyword evidence="4 7" id="KW-1133">Transmembrane helix</keyword>
<protein>
    <submittedName>
        <fullName evidence="8">Uncharacterized protein</fullName>
    </submittedName>
</protein>
<evidence type="ECO:0000256" key="1">
    <source>
        <dbReference type="ARBA" id="ARBA00004141"/>
    </source>
</evidence>
<evidence type="ECO:0000256" key="7">
    <source>
        <dbReference type="SAM" id="Phobius"/>
    </source>
</evidence>
<evidence type="ECO:0000313" key="8">
    <source>
        <dbReference type="Ensembl" id="ENSEBUP00000014319.1"/>
    </source>
</evidence>
<dbReference type="GO" id="GO:0008506">
    <property type="term" value="F:sucrose:proton symporter activity"/>
    <property type="evidence" value="ECO:0007669"/>
    <property type="project" value="TreeGrafter"/>
</dbReference>
<organism evidence="8 9">
    <name type="scientific">Eptatretus burgeri</name>
    <name type="common">Inshore hagfish</name>
    <dbReference type="NCBI Taxonomy" id="7764"/>
    <lineage>
        <taxon>Eukaryota</taxon>
        <taxon>Metazoa</taxon>
        <taxon>Chordata</taxon>
        <taxon>Craniata</taxon>
        <taxon>Vertebrata</taxon>
        <taxon>Cyclostomata</taxon>
        <taxon>Myxini</taxon>
        <taxon>Myxiniformes</taxon>
        <taxon>Myxinidae</taxon>
        <taxon>Eptatretinae</taxon>
        <taxon>Eptatretus</taxon>
    </lineage>
</organism>
<feature type="compositionally biased region" description="Low complexity" evidence="6">
    <location>
        <begin position="181"/>
        <end position="195"/>
    </location>
</feature>